<protein>
    <submittedName>
        <fullName evidence="1">Uncharacterized protein</fullName>
    </submittedName>
</protein>
<reference evidence="1 2" key="1">
    <citation type="submission" date="2019-05" db="EMBL/GenBank/DDBJ databases">
        <title>Emergence of the Ug99 lineage of the wheat stem rust pathogen through somatic hybridization.</title>
        <authorList>
            <person name="Li F."/>
            <person name="Upadhyaya N.M."/>
            <person name="Sperschneider J."/>
            <person name="Matny O."/>
            <person name="Nguyen-Phuc H."/>
            <person name="Mago R."/>
            <person name="Raley C."/>
            <person name="Miller M.E."/>
            <person name="Silverstein K.A.T."/>
            <person name="Henningsen E."/>
            <person name="Hirsch C.D."/>
            <person name="Visser B."/>
            <person name="Pretorius Z.A."/>
            <person name="Steffenson B.J."/>
            <person name="Schwessinger B."/>
            <person name="Dodds P.N."/>
            <person name="Figueroa M."/>
        </authorList>
    </citation>
    <scope>NUCLEOTIDE SEQUENCE [LARGE SCALE GENOMIC DNA]</scope>
    <source>
        <strain evidence="1">21-0</strain>
    </source>
</reference>
<evidence type="ECO:0000313" key="1">
    <source>
        <dbReference type="EMBL" id="KAA1096094.1"/>
    </source>
</evidence>
<evidence type="ECO:0000313" key="2">
    <source>
        <dbReference type="Proteomes" id="UP000324748"/>
    </source>
</evidence>
<dbReference type="EMBL" id="VSWC01000067">
    <property type="protein sequence ID" value="KAA1096094.1"/>
    <property type="molecule type" value="Genomic_DNA"/>
</dbReference>
<proteinExistence type="predicted"/>
<dbReference type="AlphaFoldDB" id="A0A5B0P638"/>
<dbReference type="Proteomes" id="UP000324748">
    <property type="component" value="Unassembled WGS sequence"/>
</dbReference>
<sequence length="121" mass="13771">MAFSRNKQDHDHGLTEAESCYVLNKAYQPDLRRLFSQDDWNTRSPGLTDEGDCPTYSARITGGQSGKFSVHSCHPAGQLDRHDVRLEEHMKNRPEFRASVELIKMIGYSSAGIGFYDCRFI</sequence>
<gene>
    <name evidence="1" type="ORF">PGT21_004728</name>
</gene>
<comment type="caution">
    <text evidence="1">The sequence shown here is derived from an EMBL/GenBank/DDBJ whole genome shotgun (WGS) entry which is preliminary data.</text>
</comment>
<organism evidence="1 2">
    <name type="scientific">Puccinia graminis f. sp. tritici</name>
    <dbReference type="NCBI Taxonomy" id="56615"/>
    <lineage>
        <taxon>Eukaryota</taxon>
        <taxon>Fungi</taxon>
        <taxon>Dikarya</taxon>
        <taxon>Basidiomycota</taxon>
        <taxon>Pucciniomycotina</taxon>
        <taxon>Pucciniomycetes</taxon>
        <taxon>Pucciniales</taxon>
        <taxon>Pucciniaceae</taxon>
        <taxon>Puccinia</taxon>
    </lineage>
</organism>
<name>A0A5B0P638_PUCGR</name>
<keyword evidence="2" id="KW-1185">Reference proteome</keyword>
<accession>A0A5B0P638</accession>